<keyword evidence="2" id="KW-1185">Reference proteome</keyword>
<sequence>MLMFNGSRLPRELIRPIIELVDRDFEDDVHEMAEVCWAWRYEVESYIYSSVDVPDTKLLFFARTLVDRPDLARRVRRLALTPAGHRPKQPGDIDIVARMFKLLVNMKDLSIIEGPHFQPLEWVISPVADVWIIENCPFSLVRFKSFFAWTPRHVDFLATQPDLREFLLEGGSYAEDIPMIPDTALSHCTSLRADPRLLLGLQVPRAITHLRVDLFHMSEDEELEAAHSIAFLGNQLRSLCINRWIKPDEEPYARTSDMLRIFAPKTSHLSFLGLYEAHDYSRPENARIRRLISRHLRKLKAFVWGPLYVSRYADEDFSSDGSGFSINTDDDDIENSEVKTTKYVMAMMKSSPMLDVFISKRSGSNSAWVRRRSDGSIRSMSLAHSMTEDSFRFVDPDDPLNFIVNGEVHSAFKPEKYVYFGLPLRRRQIMD</sequence>
<reference evidence="1 2" key="1">
    <citation type="submission" date="2019-02" db="EMBL/GenBank/DDBJ databases">
        <title>Genome sequencing of the rare red list fungi Hericium alpestre (H. flagellum).</title>
        <authorList>
            <person name="Buettner E."/>
            <person name="Kellner H."/>
        </authorList>
    </citation>
    <scope>NUCLEOTIDE SEQUENCE [LARGE SCALE GENOMIC DNA]</scope>
    <source>
        <strain evidence="1 2">DSM 108284</strain>
    </source>
</reference>
<dbReference type="Proteomes" id="UP000298061">
    <property type="component" value="Unassembled WGS sequence"/>
</dbReference>
<name>A0A4Z0A1U6_9AGAM</name>
<dbReference type="AlphaFoldDB" id="A0A4Z0A1U6"/>
<gene>
    <name evidence="1" type="ORF">EWM64_g2982</name>
</gene>
<evidence type="ECO:0000313" key="2">
    <source>
        <dbReference type="Proteomes" id="UP000298061"/>
    </source>
</evidence>
<comment type="caution">
    <text evidence="1">The sequence shown here is derived from an EMBL/GenBank/DDBJ whole genome shotgun (WGS) entry which is preliminary data.</text>
</comment>
<organism evidence="1 2">
    <name type="scientific">Hericium alpestre</name>
    <dbReference type="NCBI Taxonomy" id="135208"/>
    <lineage>
        <taxon>Eukaryota</taxon>
        <taxon>Fungi</taxon>
        <taxon>Dikarya</taxon>
        <taxon>Basidiomycota</taxon>
        <taxon>Agaricomycotina</taxon>
        <taxon>Agaricomycetes</taxon>
        <taxon>Russulales</taxon>
        <taxon>Hericiaceae</taxon>
        <taxon>Hericium</taxon>
    </lineage>
</organism>
<dbReference type="OrthoDB" id="3232239at2759"/>
<proteinExistence type="predicted"/>
<evidence type="ECO:0000313" key="1">
    <source>
        <dbReference type="EMBL" id="TFY81032.1"/>
    </source>
</evidence>
<evidence type="ECO:0008006" key="3">
    <source>
        <dbReference type="Google" id="ProtNLM"/>
    </source>
</evidence>
<dbReference type="EMBL" id="SFCI01000258">
    <property type="protein sequence ID" value="TFY81032.1"/>
    <property type="molecule type" value="Genomic_DNA"/>
</dbReference>
<accession>A0A4Z0A1U6</accession>
<protein>
    <recommendedName>
        <fullName evidence="3">F-box domain-containing protein</fullName>
    </recommendedName>
</protein>